<gene>
    <name evidence="6" type="ORF">Z518_03206</name>
</gene>
<sequence>MGRHQNRWHRDIDNIRARLNAFDLNYGDSTFLAQLRKVTDNYLKKKKSLTCAQRSTRLTALIKAHHDKSVAISACGHMLNRPAVRDILMNEFAIRPNDDASVVGYLRAIIAVHRANPSIVCDVEERRARLFILLLLEDHDNLLRHLRDFFSFEDPDILYDLFPTGYIDATIHRLCSKFADRLRVFETSCQWALAFRAVEWLSSLIGISPRLEAILNSSLPHWRSWARWHPTERGLVTSQCLADKSQLLDVLALDGPDLIYQTHTSLLDGLLSRAASQREKSICHGQFFVWFDNDRGISARQFVNRVLSFLPGPRLPSRHAIDLFDHLCLRNAVDIRTLETLEKVAVIQDPDLLASVSDILTSPDHSVQMSAMINILNALPSQGSPGLLECLSPNLKDVAQNGITAMQDNFCELIQNQSNPQGIVCQLNSLAQILKTCPQIRDLLDSQFRSFLDVWPPVQEIGALLRLRADMVSVTYLGDPLTAMVDSYCMARIAGRGTIYHASQTAMEVLLRHWQQPPHAPHRHLVLSLISCSTFSSHQRLECVSQIDHVDTDYLEDIDTIVRTGSEMSCACLARLILSRGFSRNNDRTCWRALLHWMMKKRNSTLLEYSVSHMEVVAWFDFLQNLRAIFGSQSDLPTQELFILQPGLHCWSRCLESNYLGILLLLETKAEFKSLVEWILKGWQQRETVMKLLNFFQGDDDFDRNPILQAFTNLKADVRHADEKVWKVMASVTSTSIRGTEACLHILNLHQQSLRSMAEVSFFGWHQAGLTPADRGALRELAALLDLRPCPTRITEPETLQEASWLIERRYAETIKQAMGLGPLRTALERHDASWAKGFLGSLGIEEGPPSLAGTGIPSALVDVVDTTEDGLLEMCFPLDHLRPLQRKAMCLNNEESLLVIRMGMGDEQQSPRFCIHLHPEASALTSSHRYCDVRRGAVIPDLEPCHVSPNRAIYQLSRIVFRYLQSPAPSVMEAYEIISSAIDDLGHTCLVCSNKLSHPLIRSTTCQNSCYAQLRRSHLEHRVGDLRDNPAVVDLILSSIHASAAAGNDSVLLDGCPIQNSADILARLNRIPRLAPLASSGSLALSVRNLGRECEALLSWACISYRGFIVPATDLLKIPNMPGVKQFVLANTFPELEAKFAVKLGTSNRGASATNTRVVFHGTTLDRLYPILRNGLKIYSTPPLRQNGHAYGSGLYVAAEPVTSLSYARSGTLANASGWTKGTLRNHSRLVLGCELIDVPTTANPSSGVYVVRDMDAIIVRYIFLFPDNDNNQPVARHIVPAMQSSFASLRARSV</sequence>
<dbReference type="Gene3D" id="3.90.228.10">
    <property type="match status" value="1"/>
</dbReference>
<dbReference type="RefSeq" id="XP_013275686.1">
    <property type="nucleotide sequence ID" value="XM_013420232.1"/>
</dbReference>
<dbReference type="EMBL" id="KN847476">
    <property type="protein sequence ID" value="KIX08550.1"/>
    <property type="molecule type" value="Genomic_DNA"/>
</dbReference>
<accession>A0A0D2JGV5</accession>
<keyword evidence="2" id="KW-0808">Transferase</keyword>
<evidence type="ECO:0000256" key="2">
    <source>
        <dbReference type="ARBA" id="ARBA00022679"/>
    </source>
</evidence>
<evidence type="ECO:0000256" key="1">
    <source>
        <dbReference type="ARBA" id="ARBA00022676"/>
    </source>
</evidence>
<protein>
    <recommendedName>
        <fullName evidence="5">PARP catalytic domain-containing protein</fullName>
    </recommendedName>
</protein>
<keyword evidence="7" id="KW-1185">Reference proteome</keyword>
<evidence type="ECO:0000256" key="3">
    <source>
        <dbReference type="ARBA" id="ARBA00022695"/>
    </source>
</evidence>
<dbReference type="GO" id="GO:0003950">
    <property type="term" value="F:NAD+ poly-ADP-ribosyltransferase activity"/>
    <property type="evidence" value="ECO:0007669"/>
    <property type="project" value="InterPro"/>
</dbReference>
<organism evidence="6 7">
    <name type="scientific">Rhinocladiella mackenziei CBS 650.93</name>
    <dbReference type="NCBI Taxonomy" id="1442369"/>
    <lineage>
        <taxon>Eukaryota</taxon>
        <taxon>Fungi</taxon>
        <taxon>Dikarya</taxon>
        <taxon>Ascomycota</taxon>
        <taxon>Pezizomycotina</taxon>
        <taxon>Eurotiomycetes</taxon>
        <taxon>Chaetothyriomycetidae</taxon>
        <taxon>Chaetothyriales</taxon>
        <taxon>Herpotrichiellaceae</taxon>
        <taxon>Rhinocladiella</taxon>
    </lineage>
</organism>
<name>A0A0D2JGV5_9EURO</name>
<dbReference type="OrthoDB" id="109543at2759"/>
<dbReference type="PANTHER" id="PTHR21328">
    <property type="entry name" value="POLY ADP-RIBOSE POLYMERASE FAMILY, MEMBER PARP"/>
    <property type="match status" value="1"/>
</dbReference>
<keyword evidence="1" id="KW-0328">Glycosyltransferase</keyword>
<dbReference type="Proteomes" id="UP000053617">
    <property type="component" value="Unassembled WGS sequence"/>
</dbReference>
<evidence type="ECO:0000259" key="5">
    <source>
        <dbReference type="Pfam" id="PF00644"/>
    </source>
</evidence>
<evidence type="ECO:0000313" key="6">
    <source>
        <dbReference type="EMBL" id="KIX08550.1"/>
    </source>
</evidence>
<feature type="domain" description="PARP catalytic" evidence="5">
    <location>
        <begin position="1153"/>
        <end position="1212"/>
    </location>
</feature>
<dbReference type="InterPro" id="IPR012317">
    <property type="entry name" value="Poly(ADP-ribose)pol_cat_dom"/>
</dbReference>
<keyword evidence="4" id="KW-0520">NAD</keyword>
<keyword evidence="3" id="KW-0548">Nucleotidyltransferase</keyword>
<dbReference type="GeneID" id="25291277"/>
<proteinExistence type="predicted"/>
<dbReference type="SUPFAM" id="SSF56399">
    <property type="entry name" value="ADP-ribosylation"/>
    <property type="match status" value="1"/>
</dbReference>
<dbReference type="Pfam" id="PF00644">
    <property type="entry name" value="PARP"/>
    <property type="match status" value="1"/>
</dbReference>
<evidence type="ECO:0000313" key="7">
    <source>
        <dbReference type="Proteomes" id="UP000053617"/>
    </source>
</evidence>
<dbReference type="VEuPathDB" id="FungiDB:Z518_03206"/>
<dbReference type="STRING" id="1442369.A0A0D2JGV5"/>
<dbReference type="InterPro" id="IPR051838">
    <property type="entry name" value="ARTD_PARP"/>
</dbReference>
<evidence type="ECO:0000256" key="4">
    <source>
        <dbReference type="ARBA" id="ARBA00023027"/>
    </source>
</evidence>
<dbReference type="GO" id="GO:0016779">
    <property type="term" value="F:nucleotidyltransferase activity"/>
    <property type="evidence" value="ECO:0007669"/>
    <property type="project" value="UniProtKB-KW"/>
</dbReference>
<reference evidence="6 7" key="1">
    <citation type="submission" date="2015-01" db="EMBL/GenBank/DDBJ databases">
        <title>The Genome Sequence of Rhinocladiella mackenzie CBS 650.93.</title>
        <authorList>
            <consortium name="The Broad Institute Genomics Platform"/>
            <person name="Cuomo C."/>
            <person name="de Hoog S."/>
            <person name="Gorbushina A."/>
            <person name="Stielow B."/>
            <person name="Teixiera M."/>
            <person name="Abouelleil A."/>
            <person name="Chapman S.B."/>
            <person name="Priest M."/>
            <person name="Young S.K."/>
            <person name="Wortman J."/>
            <person name="Nusbaum C."/>
            <person name="Birren B."/>
        </authorList>
    </citation>
    <scope>NUCLEOTIDE SEQUENCE [LARGE SCALE GENOMIC DNA]</scope>
    <source>
        <strain evidence="6 7">CBS 650.93</strain>
    </source>
</reference>
<dbReference type="HOGENOM" id="CLU_261840_0_0_1"/>